<comment type="caution">
    <text evidence="3">The sequence shown here is derived from an EMBL/GenBank/DDBJ whole genome shotgun (WGS) entry which is preliminary data.</text>
</comment>
<dbReference type="Proteomes" id="UP000708208">
    <property type="component" value="Unassembled WGS sequence"/>
</dbReference>
<proteinExistence type="predicted"/>
<feature type="non-terminal residue" evidence="3">
    <location>
        <position position="1"/>
    </location>
</feature>
<evidence type="ECO:0000256" key="2">
    <source>
        <dbReference type="SAM" id="SignalP"/>
    </source>
</evidence>
<keyword evidence="4" id="KW-1185">Reference proteome</keyword>
<name>A0A8J2LJB2_9HEXA</name>
<sequence length="104" mass="9687">MYGLVILTATSFFGATYALPWPASANIVSIVPAFLDSNSLPYGKAGNVGIGGGIAGGISSASGNSTNGTSSASSSVSTSAGGVGTAVGQGIGLNSTGNGLATGA</sequence>
<feature type="compositionally biased region" description="Low complexity" evidence="1">
    <location>
        <begin position="63"/>
        <end position="80"/>
    </location>
</feature>
<reference evidence="3" key="1">
    <citation type="submission" date="2021-06" db="EMBL/GenBank/DDBJ databases">
        <authorList>
            <person name="Hodson N. C."/>
            <person name="Mongue J. A."/>
            <person name="Jaron S. K."/>
        </authorList>
    </citation>
    <scope>NUCLEOTIDE SEQUENCE</scope>
</reference>
<dbReference type="EMBL" id="CAJVCH010559493">
    <property type="protein sequence ID" value="CAG7831232.1"/>
    <property type="molecule type" value="Genomic_DNA"/>
</dbReference>
<protein>
    <submittedName>
        <fullName evidence="3">Uncharacterized protein</fullName>
    </submittedName>
</protein>
<feature type="chain" id="PRO_5035308781" evidence="2">
    <location>
        <begin position="19"/>
        <end position="104"/>
    </location>
</feature>
<evidence type="ECO:0000313" key="4">
    <source>
        <dbReference type="Proteomes" id="UP000708208"/>
    </source>
</evidence>
<feature type="signal peptide" evidence="2">
    <location>
        <begin position="1"/>
        <end position="18"/>
    </location>
</feature>
<accession>A0A8J2LJB2</accession>
<dbReference type="AlphaFoldDB" id="A0A8J2LJB2"/>
<keyword evidence="2" id="KW-0732">Signal</keyword>
<organism evidence="3 4">
    <name type="scientific">Allacma fusca</name>
    <dbReference type="NCBI Taxonomy" id="39272"/>
    <lineage>
        <taxon>Eukaryota</taxon>
        <taxon>Metazoa</taxon>
        <taxon>Ecdysozoa</taxon>
        <taxon>Arthropoda</taxon>
        <taxon>Hexapoda</taxon>
        <taxon>Collembola</taxon>
        <taxon>Symphypleona</taxon>
        <taxon>Sminthuridae</taxon>
        <taxon>Allacma</taxon>
    </lineage>
</organism>
<evidence type="ECO:0000256" key="1">
    <source>
        <dbReference type="SAM" id="MobiDB-lite"/>
    </source>
</evidence>
<feature type="region of interest" description="Disordered" evidence="1">
    <location>
        <begin position="63"/>
        <end position="82"/>
    </location>
</feature>
<gene>
    <name evidence="3" type="ORF">AFUS01_LOCUS40985</name>
</gene>
<evidence type="ECO:0000313" key="3">
    <source>
        <dbReference type="EMBL" id="CAG7831232.1"/>
    </source>
</evidence>